<comment type="similarity">
    <text evidence="2">Belongs to the glycosyl hydrolase 20 family.</text>
</comment>
<keyword evidence="4 8" id="KW-0378">Hydrolase</keyword>
<keyword evidence="5 8" id="KW-0326">Glycosidase</keyword>
<dbReference type="InterPro" id="IPR017853">
    <property type="entry name" value="GH"/>
</dbReference>
<feature type="domain" description="Glycoside hydrolase family 20 catalytic" evidence="6">
    <location>
        <begin position="161"/>
        <end position="505"/>
    </location>
</feature>
<accession>A0A644X1W9</accession>
<dbReference type="PANTHER" id="PTHR22600:SF57">
    <property type="entry name" value="BETA-N-ACETYLHEXOSAMINIDASE"/>
    <property type="match status" value="1"/>
</dbReference>
<gene>
    <name evidence="8" type="primary">exoI_5</name>
    <name evidence="8" type="ORF">SDC9_54595</name>
</gene>
<dbReference type="EC" id="3.2.1.52" evidence="3"/>
<dbReference type="Pfam" id="PF02838">
    <property type="entry name" value="Glyco_hydro_20b"/>
    <property type="match status" value="1"/>
</dbReference>
<dbReference type="Gene3D" id="3.20.20.80">
    <property type="entry name" value="Glycosidases"/>
    <property type="match status" value="1"/>
</dbReference>
<dbReference type="AlphaFoldDB" id="A0A644X1W9"/>
<feature type="domain" description="Beta-hexosaminidase bacterial type N-terminal" evidence="7">
    <location>
        <begin position="25"/>
        <end position="158"/>
    </location>
</feature>
<evidence type="ECO:0000256" key="5">
    <source>
        <dbReference type="ARBA" id="ARBA00023295"/>
    </source>
</evidence>
<dbReference type="InterPro" id="IPR015883">
    <property type="entry name" value="Glyco_hydro_20_cat"/>
</dbReference>
<dbReference type="InterPro" id="IPR025705">
    <property type="entry name" value="Beta_hexosaminidase_sua/sub"/>
</dbReference>
<evidence type="ECO:0000256" key="4">
    <source>
        <dbReference type="ARBA" id="ARBA00022801"/>
    </source>
</evidence>
<comment type="caution">
    <text evidence="8">The sequence shown here is derived from an EMBL/GenBank/DDBJ whole genome shotgun (WGS) entry which is preliminary data.</text>
</comment>
<evidence type="ECO:0000259" key="7">
    <source>
        <dbReference type="Pfam" id="PF02838"/>
    </source>
</evidence>
<proteinExistence type="inferred from homology"/>
<dbReference type="GO" id="GO:0030203">
    <property type="term" value="P:glycosaminoglycan metabolic process"/>
    <property type="evidence" value="ECO:0007669"/>
    <property type="project" value="TreeGrafter"/>
</dbReference>
<evidence type="ECO:0000313" key="8">
    <source>
        <dbReference type="EMBL" id="MPM08283.1"/>
    </source>
</evidence>
<protein>
    <recommendedName>
        <fullName evidence="3">beta-N-acetylhexosaminidase</fullName>
        <ecNumber evidence="3">3.2.1.52</ecNumber>
    </recommendedName>
</protein>
<dbReference type="GO" id="GO:0004563">
    <property type="term" value="F:beta-N-acetylhexosaminidase activity"/>
    <property type="evidence" value="ECO:0007669"/>
    <property type="project" value="UniProtKB-EC"/>
</dbReference>
<dbReference type="InterPro" id="IPR029018">
    <property type="entry name" value="Hex-like_dom2"/>
</dbReference>
<dbReference type="GO" id="GO:0016020">
    <property type="term" value="C:membrane"/>
    <property type="evidence" value="ECO:0007669"/>
    <property type="project" value="TreeGrafter"/>
</dbReference>
<name>A0A644X1W9_9ZZZZ</name>
<dbReference type="EMBL" id="VSSQ01001433">
    <property type="protein sequence ID" value="MPM08283.1"/>
    <property type="molecule type" value="Genomic_DNA"/>
</dbReference>
<comment type="catalytic activity">
    <reaction evidence="1">
        <text>Hydrolysis of terminal non-reducing N-acetyl-D-hexosamine residues in N-acetyl-beta-D-hexosaminides.</text>
        <dbReference type="EC" id="3.2.1.52"/>
    </reaction>
</comment>
<reference evidence="8" key="1">
    <citation type="submission" date="2019-08" db="EMBL/GenBank/DDBJ databases">
        <authorList>
            <person name="Kucharzyk K."/>
            <person name="Murdoch R.W."/>
            <person name="Higgins S."/>
            <person name="Loffler F."/>
        </authorList>
    </citation>
    <scope>NUCLEOTIDE SEQUENCE</scope>
</reference>
<dbReference type="InterPro" id="IPR015882">
    <property type="entry name" value="HEX_bac_N"/>
</dbReference>
<dbReference type="GO" id="GO:0005975">
    <property type="term" value="P:carbohydrate metabolic process"/>
    <property type="evidence" value="ECO:0007669"/>
    <property type="project" value="InterPro"/>
</dbReference>
<evidence type="ECO:0000256" key="3">
    <source>
        <dbReference type="ARBA" id="ARBA00012663"/>
    </source>
</evidence>
<evidence type="ECO:0000256" key="2">
    <source>
        <dbReference type="ARBA" id="ARBA00006285"/>
    </source>
</evidence>
<evidence type="ECO:0000259" key="6">
    <source>
        <dbReference type="Pfam" id="PF00728"/>
    </source>
</evidence>
<dbReference type="PANTHER" id="PTHR22600">
    <property type="entry name" value="BETA-HEXOSAMINIDASE"/>
    <property type="match status" value="1"/>
</dbReference>
<dbReference type="Gene3D" id="3.30.379.10">
    <property type="entry name" value="Chitobiase/beta-hexosaminidase domain 2-like"/>
    <property type="match status" value="1"/>
</dbReference>
<dbReference type="Pfam" id="PF00728">
    <property type="entry name" value="Glyco_hydro_20"/>
    <property type="match status" value="1"/>
</dbReference>
<dbReference type="SUPFAM" id="SSF55545">
    <property type="entry name" value="beta-N-acetylhexosaminidase-like domain"/>
    <property type="match status" value="1"/>
</dbReference>
<dbReference type="PRINTS" id="PR00738">
    <property type="entry name" value="GLHYDRLASE20"/>
</dbReference>
<dbReference type="CDD" id="cd06563">
    <property type="entry name" value="GH20_chitobiase-like"/>
    <property type="match status" value="1"/>
</dbReference>
<dbReference type="SUPFAM" id="SSF51445">
    <property type="entry name" value="(Trans)glycosidases"/>
    <property type="match status" value="1"/>
</dbReference>
<evidence type="ECO:0000256" key="1">
    <source>
        <dbReference type="ARBA" id="ARBA00001231"/>
    </source>
</evidence>
<organism evidence="8">
    <name type="scientific">bioreactor metagenome</name>
    <dbReference type="NCBI Taxonomy" id="1076179"/>
    <lineage>
        <taxon>unclassified sequences</taxon>
        <taxon>metagenomes</taxon>
        <taxon>ecological metagenomes</taxon>
    </lineage>
</organism>
<sequence>MSKGTCFLTVLFFFIFPFNNMMASPGIIPVPQTYRLKGGEFVFNPKTTIILQPDNQAMRNAVSLLKELFLSAADYELEIKTGKVSRNAVICQIDNKIAGDEAYKLDISRDKITVRASTSIGIFYALQSIRQLLPPEINGTKKTTGMKWSVPCMTVSDAPVFGYRGMMLDVCRHFMPKEFVMRFIDMLAFHKLNTFHWHLTDDQGWRIEIKKYPKLTEVGAFRRMEIDGHKNAPDWKWKVKDHGGYYTQDEIREVIAYAKKRFVNIIPEIELPGHALAALSAYPDLSCSGGPFEVVGRWGVFHDIYCTREETMVFLENVLDEVAALFPGEYIHLGGDEAPKTRWKRCKACQDRMKTEGIADETQLQTYVTGRMEKFLQTRGKKVICWDDAVEAEVSRTITIMSWRSEDGGIQGVKRGNQVIMTPHKSVYFDYYQGDRKTEPLTIGGFLPLEKVYAYSPVPEELTKEQAALIKGTQANVWTEYMPDEKHVEYMVFPRIAALAEVSWSVRTNKNYEDFISRLGTIIKHYDILEINYRKLTN</sequence>
<dbReference type="PIRSF" id="PIRSF001093">
    <property type="entry name" value="B-hxosamndse_ab_euk"/>
    <property type="match status" value="1"/>
</dbReference>